<sequence>MRKKYMQDMLQRRMGFDELGKAYPKDSSVKVEPITINGISCFWFTPEQAITNKVIVYLHGGAFAVGSIRSHESMVSHFASRFQTKILFIDYSLAPEHPYPDGMNDVLAVYSTLQKQYPDYTFTLMGDSAGGGLAISSIAAMFDHNLSLPQVVVLLSPWISLTCTNPSHQQNADKDIINTEYLKAAAKDYIGDNPMEKASPEFLTFNAFPPVLILAGEEEILLDDSNNFYAYIRQIQKESYLHVYKNQKHVWTLASIHSEASQQTLNGIAEFLENNS</sequence>
<gene>
    <name evidence="4" type="ORF">QNI16_09170</name>
</gene>
<accession>A0AAE3QJS2</accession>
<evidence type="ECO:0000259" key="3">
    <source>
        <dbReference type="Pfam" id="PF07859"/>
    </source>
</evidence>
<evidence type="ECO:0000313" key="5">
    <source>
        <dbReference type="Proteomes" id="UP001241110"/>
    </source>
</evidence>
<dbReference type="PANTHER" id="PTHR48081:SF8">
    <property type="entry name" value="ALPHA_BETA HYDROLASE FOLD-3 DOMAIN-CONTAINING PROTEIN-RELATED"/>
    <property type="match status" value="1"/>
</dbReference>
<dbReference type="InterPro" id="IPR050300">
    <property type="entry name" value="GDXG_lipolytic_enzyme"/>
</dbReference>
<dbReference type="RefSeq" id="WP_313977510.1">
    <property type="nucleotide sequence ID" value="NZ_JASJOS010000004.1"/>
</dbReference>
<feature type="domain" description="Alpha/beta hydrolase fold-3" evidence="3">
    <location>
        <begin position="55"/>
        <end position="252"/>
    </location>
</feature>
<evidence type="ECO:0000256" key="2">
    <source>
        <dbReference type="ARBA" id="ARBA00022801"/>
    </source>
</evidence>
<protein>
    <submittedName>
        <fullName evidence="4">Alpha/beta hydrolase</fullName>
    </submittedName>
</protein>
<evidence type="ECO:0000313" key="4">
    <source>
        <dbReference type="EMBL" id="MDJ1480652.1"/>
    </source>
</evidence>
<dbReference type="GO" id="GO:0016787">
    <property type="term" value="F:hydrolase activity"/>
    <property type="evidence" value="ECO:0007669"/>
    <property type="project" value="UniProtKB-KW"/>
</dbReference>
<dbReference type="PANTHER" id="PTHR48081">
    <property type="entry name" value="AB HYDROLASE SUPERFAMILY PROTEIN C4A8.06C"/>
    <property type="match status" value="1"/>
</dbReference>
<dbReference type="InterPro" id="IPR013094">
    <property type="entry name" value="AB_hydrolase_3"/>
</dbReference>
<proteinExistence type="inferred from homology"/>
<evidence type="ECO:0000256" key="1">
    <source>
        <dbReference type="ARBA" id="ARBA00010515"/>
    </source>
</evidence>
<organism evidence="4 5">
    <name type="scientific">Xanthocytophaga flava</name>
    <dbReference type="NCBI Taxonomy" id="3048013"/>
    <lineage>
        <taxon>Bacteria</taxon>
        <taxon>Pseudomonadati</taxon>
        <taxon>Bacteroidota</taxon>
        <taxon>Cytophagia</taxon>
        <taxon>Cytophagales</taxon>
        <taxon>Rhodocytophagaceae</taxon>
        <taxon>Xanthocytophaga</taxon>
    </lineage>
</organism>
<dbReference type="EMBL" id="JASJOS010000004">
    <property type="protein sequence ID" value="MDJ1480652.1"/>
    <property type="molecule type" value="Genomic_DNA"/>
</dbReference>
<dbReference type="AlphaFoldDB" id="A0AAE3QJS2"/>
<dbReference type="Pfam" id="PF07859">
    <property type="entry name" value="Abhydrolase_3"/>
    <property type="match status" value="1"/>
</dbReference>
<dbReference type="Proteomes" id="UP001241110">
    <property type="component" value="Unassembled WGS sequence"/>
</dbReference>
<reference evidence="4" key="1">
    <citation type="submission" date="2023-05" db="EMBL/GenBank/DDBJ databases">
        <authorList>
            <person name="Zhang X."/>
        </authorList>
    </citation>
    <scope>NUCLEOTIDE SEQUENCE</scope>
    <source>
        <strain evidence="4">YF14B1</strain>
    </source>
</reference>
<name>A0AAE3QJS2_9BACT</name>
<dbReference type="PROSITE" id="PS01173">
    <property type="entry name" value="LIPASE_GDXG_HIS"/>
    <property type="match status" value="1"/>
</dbReference>
<dbReference type="Gene3D" id="3.40.50.1820">
    <property type="entry name" value="alpha/beta hydrolase"/>
    <property type="match status" value="1"/>
</dbReference>
<comment type="similarity">
    <text evidence="1">Belongs to the 'GDXG' lipolytic enzyme family.</text>
</comment>
<dbReference type="InterPro" id="IPR002168">
    <property type="entry name" value="Lipase_GDXG_HIS_AS"/>
</dbReference>
<dbReference type="SUPFAM" id="SSF53474">
    <property type="entry name" value="alpha/beta-Hydrolases"/>
    <property type="match status" value="1"/>
</dbReference>
<comment type="caution">
    <text evidence="4">The sequence shown here is derived from an EMBL/GenBank/DDBJ whole genome shotgun (WGS) entry which is preliminary data.</text>
</comment>
<keyword evidence="2 4" id="KW-0378">Hydrolase</keyword>
<dbReference type="InterPro" id="IPR029058">
    <property type="entry name" value="AB_hydrolase_fold"/>
</dbReference>